<gene>
    <name evidence="4" type="ORF">S01H4_21416</name>
</gene>
<comment type="caution">
    <text evidence="4">The sequence shown here is derived from an EMBL/GenBank/DDBJ whole genome shotgun (WGS) entry which is preliminary data.</text>
</comment>
<dbReference type="InterPro" id="IPR001360">
    <property type="entry name" value="Glyco_hydro_1"/>
</dbReference>
<proteinExistence type="inferred from homology"/>
<dbReference type="InterPro" id="IPR017853">
    <property type="entry name" value="GH"/>
</dbReference>
<dbReference type="SUPFAM" id="SSF51445">
    <property type="entry name" value="(Trans)glycosidases"/>
    <property type="match status" value="1"/>
</dbReference>
<dbReference type="GO" id="GO:0005975">
    <property type="term" value="P:carbohydrate metabolic process"/>
    <property type="evidence" value="ECO:0007669"/>
    <property type="project" value="InterPro"/>
</dbReference>
<dbReference type="GO" id="GO:0008422">
    <property type="term" value="F:beta-glucosidase activity"/>
    <property type="evidence" value="ECO:0007669"/>
    <property type="project" value="TreeGrafter"/>
</dbReference>
<dbReference type="AlphaFoldDB" id="X1B6P5"/>
<dbReference type="EMBL" id="BART01009700">
    <property type="protein sequence ID" value="GAG79833.1"/>
    <property type="molecule type" value="Genomic_DNA"/>
</dbReference>
<dbReference type="PANTHER" id="PTHR10353:SF36">
    <property type="entry name" value="LP05116P"/>
    <property type="match status" value="1"/>
</dbReference>
<evidence type="ECO:0000256" key="1">
    <source>
        <dbReference type="ARBA" id="ARBA00010838"/>
    </source>
</evidence>
<name>X1B6P5_9ZZZZ</name>
<evidence type="ECO:0000313" key="4">
    <source>
        <dbReference type="EMBL" id="GAG79833.1"/>
    </source>
</evidence>
<dbReference type="PROSITE" id="PS00653">
    <property type="entry name" value="GLYCOSYL_HYDROL_F1_2"/>
    <property type="match status" value="1"/>
</dbReference>
<evidence type="ECO:0000256" key="3">
    <source>
        <dbReference type="ARBA" id="ARBA00023295"/>
    </source>
</evidence>
<dbReference type="InterPro" id="IPR033132">
    <property type="entry name" value="GH_1_N_CS"/>
</dbReference>
<dbReference type="Pfam" id="PF00232">
    <property type="entry name" value="Glyco_hydro_1"/>
    <property type="match status" value="1"/>
</dbReference>
<dbReference type="PANTHER" id="PTHR10353">
    <property type="entry name" value="GLYCOSYL HYDROLASE"/>
    <property type="match status" value="1"/>
</dbReference>
<reference evidence="4" key="1">
    <citation type="journal article" date="2014" name="Front. Microbiol.">
        <title>High frequency of phylogenetically diverse reductive dehalogenase-homologous genes in deep subseafloor sedimentary metagenomes.</title>
        <authorList>
            <person name="Kawai M."/>
            <person name="Futagami T."/>
            <person name="Toyoda A."/>
            <person name="Takaki Y."/>
            <person name="Nishi S."/>
            <person name="Hori S."/>
            <person name="Arai W."/>
            <person name="Tsubouchi T."/>
            <person name="Morono Y."/>
            <person name="Uchiyama I."/>
            <person name="Ito T."/>
            <person name="Fujiyama A."/>
            <person name="Inagaki F."/>
            <person name="Takami H."/>
        </authorList>
    </citation>
    <scope>NUCLEOTIDE SEQUENCE</scope>
    <source>
        <strain evidence="4">Expedition CK06-06</strain>
    </source>
</reference>
<evidence type="ECO:0008006" key="5">
    <source>
        <dbReference type="Google" id="ProtNLM"/>
    </source>
</evidence>
<protein>
    <recommendedName>
        <fullName evidence="5">Beta-glucosidase</fullName>
    </recommendedName>
</protein>
<keyword evidence="2" id="KW-0378">Hydrolase</keyword>
<evidence type="ECO:0000256" key="2">
    <source>
        <dbReference type="ARBA" id="ARBA00022801"/>
    </source>
</evidence>
<comment type="similarity">
    <text evidence="1">Belongs to the glycosyl hydrolase 1 family.</text>
</comment>
<dbReference type="Gene3D" id="3.20.20.80">
    <property type="entry name" value="Glycosidases"/>
    <property type="match status" value="1"/>
</dbReference>
<sequence>MAKKFKENFIFGISTSSYQIEGAVTEGGRGPSIWDKFSKIPNKIYEGHTGDIACNHYHKYKEDIGLMSEIGLDAYKFSISWSRIFPEKGKYNPEGMKFYMVFNG</sequence>
<keyword evidence="3" id="KW-0326">Glycosidase</keyword>
<organism evidence="4">
    <name type="scientific">marine sediment metagenome</name>
    <dbReference type="NCBI Taxonomy" id="412755"/>
    <lineage>
        <taxon>unclassified sequences</taxon>
        <taxon>metagenomes</taxon>
        <taxon>ecological metagenomes</taxon>
    </lineage>
</organism>
<accession>X1B6P5</accession>